<protein>
    <recommendedName>
        <fullName evidence="2">ABM domain-containing protein</fullName>
    </recommendedName>
</protein>
<sequence>MHLDSSSGLVAYVITFTVRPGQQDEFLGLLEPLLDAMRNEATFANAFLHRDPSSDYRYMLYETWTDEKDLAEVQIHREYRQAFWRALPDLLESPREIQRWQPVRSDIRPPQPLSVTPDCAYD</sequence>
<accession>A0A410GCW7</accession>
<organism evidence="3 4">
    <name type="scientific">Pollutimonas thiosulfatoxidans</name>
    <dbReference type="NCBI Taxonomy" id="2028345"/>
    <lineage>
        <taxon>Bacteria</taxon>
        <taxon>Pseudomonadati</taxon>
        <taxon>Pseudomonadota</taxon>
        <taxon>Betaproteobacteria</taxon>
        <taxon>Burkholderiales</taxon>
        <taxon>Alcaligenaceae</taxon>
        <taxon>Pollutimonas</taxon>
    </lineage>
</organism>
<evidence type="ECO:0000313" key="4">
    <source>
        <dbReference type="Proteomes" id="UP000283474"/>
    </source>
</evidence>
<dbReference type="EMBL" id="CP022987">
    <property type="protein sequence ID" value="QAA94130.1"/>
    <property type="molecule type" value="Genomic_DNA"/>
</dbReference>
<dbReference type="Pfam" id="PF03992">
    <property type="entry name" value="ABM"/>
    <property type="match status" value="1"/>
</dbReference>
<feature type="domain" description="ABM" evidence="2">
    <location>
        <begin position="10"/>
        <end position="98"/>
    </location>
</feature>
<dbReference type="Gene3D" id="3.30.70.100">
    <property type="match status" value="1"/>
</dbReference>
<name>A0A410GCW7_9BURK</name>
<evidence type="ECO:0000313" key="3">
    <source>
        <dbReference type="EMBL" id="QAA94130.1"/>
    </source>
</evidence>
<dbReference type="InterPro" id="IPR011008">
    <property type="entry name" value="Dimeric_a/b-barrel"/>
</dbReference>
<dbReference type="OrthoDB" id="9812192at2"/>
<evidence type="ECO:0000256" key="1">
    <source>
        <dbReference type="SAM" id="MobiDB-lite"/>
    </source>
</evidence>
<dbReference type="PROSITE" id="PS51725">
    <property type="entry name" value="ABM"/>
    <property type="match status" value="1"/>
</dbReference>
<evidence type="ECO:0000259" key="2">
    <source>
        <dbReference type="PROSITE" id="PS51725"/>
    </source>
</evidence>
<gene>
    <name evidence="3" type="ORF">CKA81_10045</name>
</gene>
<reference evidence="3 4" key="1">
    <citation type="submission" date="2017-08" db="EMBL/GenBank/DDBJ databases">
        <authorList>
            <person name="Park S.-J."/>
            <person name="Kim H."/>
        </authorList>
    </citation>
    <scope>NUCLEOTIDE SEQUENCE [LARGE SCALE GENOMIC DNA]</scope>
    <source>
        <strain evidence="4">ye3</strain>
    </source>
</reference>
<feature type="region of interest" description="Disordered" evidence="1">
    <location>
        <begin position="102"/>
        <end position="122"/>
    </location>
</feature>
<dbReference type="Proteomes" id="UP000283474">
    <property type="component" value="Chromosome"/>
</dbReference>
<proteinExistence type="predicted"/>
<dbReference type="RefSeq" id="WP_128355133.1">
    <property type="nucleotide sequence ID" value="NZ_CP022987.1"/>
</dbReference>
<dbReference type="KEGG" id="pus:CKA81_10045"/>
<dbReference type="InterPro" id="IPR007138">
    <property type="entry name" value="ABM_dom"/>
</dbReference>
<dbReference type="SUPFAM" id="SSF54909">
    <property type="entry name" value="Dimeric alpha+beta barrel"/>
    <property type="match status" value="1"/>
</dbReference>
<keyword evidence="4" id="KW-1185">Reference proteome</keyword>
<dbReference type="AlphaFoldDB" id="A0A410GCW7"/>